<dbReference type="SUPFAM" id="SSF49899">
    <property type="entry name" value="Concanavalin A-like lectins/glucanases"/>
    <property type="match status" value="5"/>
</dbReference>
<feature type="domain" description="LamG-like jellyroll fold" evidence="4">
    <location>
        <begin position="570"/>
        <end position="712"/>
    </location>
</feature>
<evidence type="ECO:0000313" key="5">
    <source>
        <dbReference type="EMBL" id="GIJ01800.1"/>
    </source>
</evidence>
<reference evidence="5" key="1">
    <citation type="submission" date="2021-01" db="EMBL/GenBank/DDBJ databases">
        <title>Whole genome shotgun sequence of Spirilliplanes yamanashiensis NBRC 15828.</title>
        <authorList>
            <person name="Komaki H."/>
            <person name="Tamura T."/>
        </authorList>
    </citation>
    <scope>NUCLEOTIDE SEQUENCE</scope>
    <source>
        <strain evidence="5">NBRC 15828</strain>
    </source>
</reference>
<evidence type="ECO:0000256" key="3">
    <source>
        <dbReference type="SAM" id="MobiDB-lite"/>
    </source>
</evidence>
<feature type="compositionally biased region" description="Polar residues" evidence="3">
    <location>
        <begin position="315"/>
        <end position="338"/>
    </location>
</feature>
<protein>
    <recommendedName>
        <fullName evidence="4">LamG-like jellyroll fold domain-containing protein</fullName>
    </recommendedName>
</protein>
<feature type="domain" description="LamG-like jellyroll fold" evidence="4">
    <location>
        <begin position="982"/>
        <end position="1122"/>
    </location>
</feature>
<feature type="region of interest" description="Disordered" evidence="3">
    <location>
        <begin position="315"/>
        <end position="357"/>
    </location>
</feature>
<feature type="domain" description="LamG-like jellyroll fold" evidence="4">
    <location>
        <begin position="783"/>
        <end position="920"/>
    </location>
</feature>
<proteinExistence type="predicted"/>
<dbReference type="PANTHER" id="PTHR46943:SF1">
    <property type="entry name" value="PENTRAXIN-RELATED PROTEIN PTX3"/>
    <property type="match status" value="1"/>
</dbReference>
<dbReference type="InterPro" id="IPR013320">
    <property type="entry name" value="ConA-like_dom_sf"/>
</dbReference>
<dbReference type="PANTHER" id="PTHR46943">
    <property type="entry name" value="PENTRAXIN-RELATED PROTEIN PTX3"/>
    <property type="match status" value="1"/>
</dbReference>
<dbReference type="Proteomes" id="UP000652013">
    <property type="component" value="Unassembled WGS sequence"/>
</dbReference>
<dbReference type="AlphaFoldDB" id="A0A8J4DIB2"/>
<dbReference type="SMART" id="SM00560">
    <property type="entry name" value="LamGL"/>
    <property type="match status" value="5"/>
</dbReference>
<feature type="region of interest" description="Disordered" evidence="3">
    <location>
        <begin position="733"/>
        <end position="753"/>
    </location>
</feature>
<sequence length="1132" mass="117060">MLARALRSRPWLVVPVVVLALLAGFPAAYGAFSGSTDGTATWGTAASFPTYPQHVAADGARFHHRSDETGAFRADSAAADSSGNNRPGVYGAPTDGPSTWYRFDDGSGTTAADSSGSVNPGTLANGPAWAGGHLGTGGLSFDGADDVATGAAGAVDTGSSFTVAAWVNPTTAGAHHAVLSQDGNAISGFFLKNDSSGRWEFTTYDTDDILAGRVRVQAPAQTLVNRWTHLAAVYNDPTGEIRLYVDGASVGRAWRGGDWSATGPLVVGAARWGAGTRTDHFAGQIDDVRAYRRALNDTEVAGLAAQPSTWWNFDPVSNTQPDHSGSGNPGSLQGTATFTAGGVTMSGDDHGVGVRPGAHTDRSFTVAASVLPTASTGVLAVASQPGAAASAFSLTSNAGAWQFGLTGADTSSPATAVATGTTPATANVTAHVAGVYSDEADEIRIYVDGRLEDVTTATADWDAPGPLNVGRLLSGGSYSGLFQGRINDLKVYPRALASDDVHDLANAPVARYDFEQDSTAVAYDGSGNGHTLTRPSGTTTWWPSAQRGGAMNFSTDGYLRSSGPVLDTSTSYSVSAWVYLTSNAAWNRTAVSQDGANTSAFTLRYNNWDSGNAWAFQLQPSDSTAGPSTAVSGAGSATMNRWTHLAGVYDDGADQIRLYVNGALAATAAATADFAATGSLNLGSSLYDGLRGDFWPGHLDGVAVYQEVLTAADVAALHGQAPVLRWDVNEGTGTNLGDRSGNNNNGTMANGATWAAGRDSNAVSFDGVDDQVTTVAAPVRTDTGFSVSLWAYPASTSATRIAASQNGTYGYAYALGIAGGKWVFSMSAGDSSSPTVISATSAATPVVSTWTHLTAVYDDTEDRIRLYVNGVLDGGNTVTTDWHAAGPMVLGWARAAGASTHRFQGRVDEVYAFRRPLNDIEAGALSGLYATRPLPHRPHTPGMTARFTGALQGAQQGQQGSTAVAFNGFGNAYNPVASTNPAPFTVEAWFRTAAKAGGAIFGFSVNPAGTGGQRDRLLYVDSGGRITLGVYPGIARTIRSPGAYTDGAWHHVAASVGPAGMKLHVDGALVVSDPAVTAAENFTGYWRWGGADLGGWPDRPASDYFVGALDEVAVYPTQLTDQQVARHHAANH</sequence>
<keyword evidence="1" id="KW-0732">Signal</keyword>
<evidence type="ECO:0000259" key="4">
    <source>
        <dbReference type="SMART" id="SM00560"/>
    </source>
</evidence>
<dbReference type="GO" id="GO:0006955">
    <property type="term" value="P:immune response"/>
    <property type="evidence" value="ECO:0007669"/>
    <property type="project" value="InterPro"/>
</dbReference>
<keyword evidence="6" id="KW-1185">Reference proteome</keyword>
<dbReference type="RefSeq" id="WP_203937126.1">
    <property type="nucleotide sequence ID" value="NZ_BAAAGJ010000005.1"/>
</dbReference>
<evidence type="ECO:0000313" key="6">
    <source>
        <dbReference type="Proteomes" id="UP000652013"/>
    </source>
</evidence>
<feature type="domain" description="LamG-like jellyroll fold" evidence="4">
    <location>
        <begin position="159"/>
        <end position="298"/>
    </location>
</feature>
<evidence type="ECO:0000256" key="1">
    <source>
        <dbReference type="ARBA" id="ARBA00022729"/>
    </source>
</evidence>
<feature type="compositionally biased region" description="Low complexity" evidence="3">
    <location>
        <begin position="741"/>
        <end position="753"/>
    </location>
</feature>
<dbReference type="InterPro" id="IPR042837">
    <property type="entry name" value="PTX3"/>
</dbReference>
<dbReference type="InterPro" id="IPR006558">
    <property type="entry name" value="LamG-like"/>
</dbReference>
<accession>A0A8J4DIB2</accession>
<dbReference type="EMBL" id="BOOY01000006">
    <property type="protein sequence ID" value="GIJ01800.1"/>
    <property type="molecule type" value="Genomic_DNA"/>
</dbReference>
<comment type="caution">
    <text evidence="5">The sequence shown here is derived from an EMBL/GenBank/DDBJ whole genome shotgun (WGS) entry which is preliminary data.</text>
</comment>
<feature type="domain" description="LamG-like jellyroll fold" evidence="4">
    <location>
        <begin position="362"/>
        <end position="499"/>
    </location>
</feature>
<dbReference type="Pfam" id="PF13385">
    <property type="entry name" value="Laminin_G_3"/>
    <property type="match status" value="5"/>
</dbReference>
<gene>
    <name evidence="5" type="ORF">Sya03_11520</name>
</gene>
<name>A0A8J4DIB2_9ACTN</name>
<feature type="region of interest" description="Disordered" evidence="3">
    <location>
        <begin position="73"/>
        <end position="95"/>
    </location>
</feature>
<feature type="compositionally biased region" description="Basic and acidic residues" evidence="3">
    <location>
        <begin position="347"/>
        <end position="357"/>
    </location>
</feature>
<keyword evidence="2" id="KW-1015">Disulfide bond</keyword>
<organism evidence="5 6">
    <name type="scientific">Spirilliplanes yamanashiensis</name>
    <dbReference type="NCBI Taxonomy" id="42233"/>
    <lineage>
        <taxon>Bacteria</taxon>
        <taxon>Bacillati</taxon>
        <taxon>Actinomycetota</taxon>
        <taxon>Actinomycetes</taxon>
        <taxon>Micromonosporales</taxon>
        <taxon>Micromonosporaceae</taxon>
        <taxon>Spirilliplanes</taxon>
    </lineage>
</organism>
<evidence type="ECO:0000256" key="2">
    <source>
        <dbReference type="ARBA" id="ARBA00023157"/>
    </source>
</evidence>
<dbReference type="Gene3D" id="2.60.120.200">
    <property type="match status" value="5"/>
</dbReference>